<feature type="transmembrane region" description="Helical" evidence="2">
    <location>
        <begin position="27"/>
        <end position="48"/>
    </location>
</feature>
<sequence>MSAVSSVSTFTEHPEIAPVVIFPRPGLQLLAAFVFMGGLSVLSFILARRSLNLGALSTTAWRRWSIPRLACLATFFTSWAFLFSSGILVFGVGTSSRAAICSLGIFSCILFYAFSKVFIYLFLIEKVHIVSNTKLARTQSWMYRVCLACWAPYLIIVIMMIIGRISTIDPETMVCHIGLETYASLSLLIYDLFLNVFLTSLFVWPLLKSKFVNPKIRAVAMRTCGSCGLDDVYDKHTSSHSDAWAAVRMVLSSCGGDVTINALVLFYVTMSPGQGRRERDTAAAAESYLDTGVRASIKLPTMPGRAGHPGTRGAASQNEYFDFPEPTDVHKQGQTAIPAEEGGGYVVNRDEGSTRCPLGSVAIMAKDDAFVQRKVDANYMQEREKNRAKGRANQESKKSSLWSTLKQATGIENTERHGVELGSNSIQIRVNTEVAMSELQPANEYDLDNRRGRGINRTPFSDPISSSSPLPSRPESPHSPSNGSFDCEKDSIDDLGDLTSTTGLRDDNRPDHRNEESLAEFLNDTRVKFT</sequence>
<protein>
    <submittedName>
        <fullName evidence="3">Uncharacterized protein</fullName>
    </submittedName>
</protein>
<feature type="region of interest" description="Disordered" evidence="1">
    <location>
        <begin position="383"/>
        <end position="404"/>
    </location>
</feature>
<accession>A0A0F7STK0</accession>
<feature type="transmembrane region" description="Helical" evidence="2">
    <location>
        <begin position="187"/>
        <end position="207"/>
    </location>
</feature>
<feature type="compositionally biased region" description="Low complexity" evidence="1">
    <location>
        <begin position="459"/>
        <end position="470"/>
    </location>
</feature>
<feature type="transmembrane region" description="Helical" evidence="2">
    <location>
        <begin position="69"/>
        <end position="91"/>
    </location>
</feature>
<keyword evidence="2" id="KW-0812">Transmembrane</keyword>
<evidence type="ECO:0000313" key="3">
    <source>
        <dbReference type="EMBL" id="CED83895.1"/>
    </source>
</evidence>
<dbReference type="PANTHER" id="PTHR38848:SF3">
    <property type="entry name" value="G-PROTEIN COUPLED RECEPTORS FAMILY 3 PROFILE DOMAIN-CONTAINING PROTEIN"/>
    <property type="match status" value="1"/>
</dbReference>
<feature type="region of interest" description="Disordered" evidence="1">
    <location>
        <begin position="441"/>
        <end position="530"/>
    </location>
</feature>
<organism evidence="3">
    <name type="scientific">Phaffia rhodozyma</name>
    <name type="common">Yeast</name>
    <name type="synonym">Xanthophyllomyces dendrorhous</name>
    <dbReference type="NCBI Taxonomy" id="264483"/>
    <lineage>
        <taxon>Eukaryota</taxon>
        <taxon>Fungi</taxon>
        <taxon>Dikarya</taxon>
        <taxon>Basidiomycota</taxon>
        <taxon>Agaricomycotina</taxon>
        <taxon>Tremellomycetes</taxon>
        <taxon>Cystofilobasidiales</taxon>
        <taxon>Mrakiaceae</taxon>
        <taxon>Phaffia</taxon>
    </lineage>
</organism>
<evidence type="ECO:0000256" key="1">
    <source>
        <dbReference type="SAM" id="MobiDB-lite"/>
    </source>
</evidence>
<feature type="transmembrane region" description="Helical" evidence="2">
    <location>
        <begin position="97"/>
        <end position="124"/>
    </location>
</feature>
<feature type="compositionally biased region" description="Basic and acidic residues" evidence="1">
    <location>
        <begin position="383"/>
        <end position="398"/>
    </location>
</feature>
<dbReference type="AlphaFoldDB" id="A0A0F7STK0"/>
<name>A0A0F7STK0_PHARH</name>
<keyword evidence="2" id="KW-0472">Membrane</keyword>
<dbReference type="PANTHER" id="PTHR38848">
    <property type="entry name" value="G-PROTEIN COUPLED RECEPTORS FAMILY 3 PROFILE DOMAIN-CONTAINING PROTEIN"/>
    <property type="match status" value="1"/>
</dbReference>
<feature type="transmembrane region" description="Helical" evidence="2">
    <location>
        <begin position="145"/>
        <end position="167"/>
    </location>
</feature>
<proteinExistence type="predicted"/>
<feature type="compositionally biased region" description="Basic and acidic residues" evidence="1">
    <location>
        <begin position="504"/>
        <end position="516"/>
    </location>
</feature>
<reference evidence="3" key="1">
    <citation type="submission" date="2014-08" db="EMBL/GenBank/DDBJ databases">
        <authorList>
            <person name="Sharma Rahul"/>
            <person name="Thines Marco"/>
        </authorList>
    </citation>
    <scope>NUCLEOTIDE SEQUENCE</scope>
</reference>
<evidence type="ECO:0000256" key="2">
    <source>
        <dbReference type="SAM" id="Phobius"/>
    </source>
</evidence>
<keyword evidence="2" id="KW-1133">Transmembrane helix</keyword>
<dbReference type="EMBL" id="LN483157">
    <property type="protein sequence ID" value="CED83895.1"/>
    <property type="molecule type" value="Genomic_DNA"/>
</dbReference>